<evidence type="ECO:0000313" key="3">
    <source>
        <dbReference type="Proteomes" id="UP001595886"/>
    </source>
</evidence>
<gene>
    <name evidence="2" type="ORF">ACFO6Q_13370</name>
</gene>
<dbReference type="RefSeq" id="WP_380022205.1">
    <property type="nucleotide sequence ID" value="NZ_JBHSHD010000010.1"/>
</dbReference>
<accession>A0ABV9QVG2</accession>
<protein>
    <submittedName>
        <fullName evidence="2">Glucoamylase family protein</fullName>
    </submittedName>
</protein>
<feature type="domain" description="Glycoamylase-like" evidence="1">
    <location>
        <begin position="209"/>
        <end position="455"/>
    </location>
</feature>
<organism evidence="2 3">
    <name type="scientific">Dokdonella ginsengisoli</name>
    <dbReference type="NCBI Taxonomy" id="363846"/>
    <lineage>
        <taxon>Bacteria</taxon>
        <taxon>Pseudomonadati</taxon>
        <taxon>Pseudomonadota</taxon>
        <taxon>Gammaproteobacteria</taxon>
        <taxon>Lysobacterales</taxon>
        <taxon>Rhodanobacteraceae</taxon>
        <taxon>Dokdonella</taxon>
    </lineage>
</organism>
<proteinExistence type="predicted"/>
<keyword evidence="3" id="KW-1185">Reference proteome</keyword>
<evidence type="ECO:0000259" key="1">
    <source>
        <dbReference type="Pfam" id="PF10091"/>
    </source>
</evidence>
<dbReference type="Proteomes" id="UP001595886">
    <property type="component" value="Unassembled WGS sequence"/>
</dbReference>
<dbReference type="PIRSF" id="PIRSF028431">
    <property type="entry name" value="UCP028431"/>
    <property type="match status" value="1"/>
</dbReference>
<dbReference type="InterPro" id="IPR016883">
    <property type="entry name" value="UCP028431"/>
</dbReference>
<dbReference type="EMBL" id="JBHSHD010000010">
    <property type="protein sequence ID" value="MFC4821318.1"/>
    <property type="molecule type" value="Genomic_DNA"/>
</dbReference>
<comment type="caution">
    <text evidence="2">The sequence shown here is derived from an EMBL/GenBank/DDBJ whole genome shotgun (WGS) entry which is preliminary data.</text>
</comment>
<reference evidence="3" key="1">
    <citation type="journal article" date="2019" name="Int. J. Syst. Evol. Microbiol.">
        <title>The Global Catalogue of Microorganisms (GCM) 10K type strain sequencing project: providing services to taxonomists for standard genome sequencing and annotation.</title>
        <authorList>
            <consortium name="The Broad Institute Genomics Platform"/>
            <consortium name="The Broad Institute Genome Sequencing Center for Infectious Disease"/>
            <person name="Wu L."/>
            <person name="Ma J."/>
        </authorList>
    </citation>
    <scope>NUCLEOTIDE SEQUENCE [LARGE SCALE GENOMIC DNA]</scope>
    <source>
        <strain evidence="3">CCUG 30340</strain>
    </source>
</reference>
<dbReference type="Gene3D" id="1.50.10.140">
    <property type="match status" value="1"/>
</dbReference>
<dbReference type="Pfam" id="PF10091">
    <property type="entry name" value="Glycoamylase"/>
    <property type="match status" value="1"/>
</dbReference>
<name>A0ABV9QVG2_9GAMM</name>
<dbReference type="InterPro" id="IPR019282">
    <property type="entry name" value="Glycoamylase-like_cons_dom"/>
</dbReference>
<sequence>MLPLLFAAALLGACHGEPEAPPVAVTPLLRPQLTPLFDDIERRTFDYFWDTADPDNGLIPDRYPYTEAFSSVAAVGFGLTAYGIGVERGYVTREQAAQRTLLTLRTLEGLPQGSRNEGMAGYRGFFYHFIDMKTGARFDEWVELSSVDTALLLGGVLFAQSYFDAPSADEAEIRRLADTLYRRVEWPWMQARPPLISMGWYPKQGYIPFDWEGYNEGMLVYVLALGSPTQAIGSDAWAAWTKTYARAWGTFHEQEYLGFAPQFGHQYSHVWIDFRGIRDAYMRERGFDYFENSRRATYAQRAYAIANPMGWKLYGENIWGLTASDGPQGANLDYGGGLREFRHYSARGAGLADAFDDGTIAPTAAAASLPFAPEIVIPAVEEMHRLYGAQIYSKYGFLDAFNPSFNYDIPLKSGQLIPNFGWVASDYIGIDQGPIIAMIENYRDDFVWNVMKKNPYIRKGLERAGFTGGWLEEGGSAKAPAAKKAK</sequence>
<evidence type="ECO:0000313" key="2">
    <source>
        <dbReference type="EMBL" id="MFC4821318.1"/>
    </source>
</evidence>